<protein>
    <submittedName>
        <fullName evidence="1">Uncharacterized protein</fullName>
    </submittedName>
</protein>
<accession>A0A7R8UDJ8</accession>
<name>A0A7R8UDJ8_HERIL</name>
<dbReference type="InParanoid" id="A0A7R8UDJ8"/>
<dbReference type="EMBL" id="LR899009">
    <property type="protein sequence ID" value="CAD7078782.1"/>
    <property type="molecule type" value="Genomic_DNA"/>
</dbReference>
<evidence type="ECO:0000313" key="2">
    <source>
        <dbReference type="Proteomes" id="UP000594454"/>
    </source>
</evidence>
<dbReference type="AlphaFoldDB" id="A0A7R8UDJ8"/>
<proteinExistence type="predicted"/>
<sequence length="79" mass="8771">MLTDLAKTADDVELAHFPQKQLKIKDILLDEVTAGALENLAEFIIKKCQIEGETIQMGAHSSTYIWVDEQSEGGLKKPN</sequence>
<dbReference type="Proteomes" id="UP000594454">
    <property type="component" value="Chromosome 1"/>
</dbReference>
<gene>
    <name evidence="1" type="ORF">HERILL_LOCUS2033</name>
</gene>
<reference evidence="1 2" key="1">
    <citation type="submission" date="2020-11" db="EMBL/GenBank/DDBJ databases">
        <authorList>
            <person name="Wallbank WR R."/>
            <person name="Pardo Diaz C."/>
            <person name="Kozak K."/>
            <person name="Martin S."/>
            <person name="Jiggins C."/>
            <person name="Moest M."/>
            <person name="Warren A I."/>
            <person name="Generalovic N T."/>
            <person name="Byers J.R.P. K."/>
            <person name="Montejo-Kovacevich G."/>
            <person name="Yen C E."/>
        </authorList>
    </citation>
    <scope>NUCLEOTIDE SEQUENCE [LARGE SCALE GENOMIC DNA]</scope>
</reference>
<evidence type="ECO:0000313" key="1">
    <source>
        <dbReference type="EMBL" id="CAD7078782.1"/>
    </source>
</evidence>
<keyword evidence="2" id="KW-1185">Reference proteome</keyword>
<organism evidence="1 2">
    <name type="scientific">Hermetia illucens</name>
    <name type="common">Black soldier fly</name>
    <dbReference type="NCBI Taxonomy" id="343691"/>
    <lineage>
        <taxon>Eukaryota</taxon>
        <taxon>Metazoa</taxon>
        <taxon>Ecdysozoa</taxon>
        <taxon>Arthropoda</taxon>
        <taxon>Hexapoda</taxon>
        <taxon>Insecta</taxon>
        <taxon>Pterygota</taxon>
        <taxon>Neoptera</taxon>
        <taxon>Endopterygota</taxon>
        <taxon>Diptera</taxon>
        <taxon>Brachycera</taxon>
        <taxon>Stratiomyomorpha</taxon>
        <taxon>Stratiomyidae</taxon>
        <taxon>Hermetiinae</taxon>
        <taxon>Hermetia</taxon>
    </lineage>
</organism>